<dbReference type="EMBL" id="QSWD01000002">
    <property type="protein sequence ID" value="RGP03474.1"/>
    <property type="molecule type" value="Genomic_DNA"/>
</dbReference>
<evidence type="ECO:0000256" key="1">
    <source>
        <dbReference type="ARBA" id="ARBA00006068"/>
    </source>
</evidence>
<feature type="region of interest" description="Disordered" evidence="2">
    <location>
        <begin position="1"/>
        <end position="25"/>
    </location>
</feature>
<gene>
    <name evidence="6" type="ORF">DXA22_00690</name>
    <name evidence="5" type="ORF">DXA79_03000</name>
</gene>
<evidence type="ECO:0000256" key="3">
    <source>
        <dbReference type="SAM" id="Phobius"/>
    </source>
</evidence>
<name>A0A395ZRV2_BIFPS</name>
<keyword evidence="3" id="KW-0472">Membrane</keyword>
<dbReference type="EMBL" id="QSDK01000001">
    <property type="protein sequence ID" value="RGY77934.1"/>
    <property type="molecule type" value="Genomic_DNA"/>
</dbReference>
<evidence type="ECO:0000313" key="6">
    <source>
        <dbReference type="EMBL" id="RGY77934.1"/>
    </source>
</evidence>
<dbReference type="PANTHER" id="PTHR33392:SF6">
    <property type="entry name" value="POLYISOPRENYL-TEICHOIC ACID--PEPTIDOGLYCAN TEICHOIC ACID TRANSFERASE TAGU"/>
    <property type="match status" value="1"/>
</dbReference>
<dbReference type="NCBIfam" id="TIGR00350">
    <property type="entry name" value="lytR_cpsA_psr"/>
    <property type="match status" value="1"/>
</dbReference>
<dbReference type="Pfam" id="PF03816">
    <property type="entry name" value="LytR_cpsA_psr"/>
    <property type="match status" value="1"/>
</dbReference>
<feature type="compositionally biased region" description="Low complexity" evidence="2">
    <location>
        <begin position="394"/>
        <end position="420"/>
    </location>
</feature>
<keyword evidence="3" id="KW-1133">Transmembrane helix</keyword>
<reference evidence="7 8" key="1">
    <citation type="submission" date="2018-08" db="EMBL/GenBank/DDBJ databases">
        <title>A genome reference for cultivated species of the human gut microbiota.</title>
        <authorList>
            <person name="Zou Y."/>
            <person name="Xue W."/>
            <person name="Luo G."/>
        </authorList>
    </citation>
    <scope>NUCLEOTIDE SEQUENCE [LARGE SCALE GENOMIC DNA]</scope>
    <source>
        <strain evidence="6 8">CF01-1</strain>
        <strain evidence="5 7">OF05-12</strain>
    </source>
</reference>
<accession>A0A395ZRV2</accession>
<dbReference type="Gene3D" id="3.40.630.190">
    <property type="entry name" value="LCP protein"/>
    <property type="match status" value="1"/>
</dbReference>
<evidence type="ECO:0000256" key="2">
    <source>
        <dbReference type="SAM" id="MobiDB-lite"/>
    </source>
</evidence>
<dbReference type="InterPro" id="IPR004474">
    <property type="entry name" value="LytR_CpsA_psr"/>
</dbReference>
<protein>
    <submittedName>
        <fullName evidence="5">Transcriptional regulator</fullName>
    </submittedName>
</protein>
<evidence type="ECO:0000313" key="7">
    <source>
        <dbReference type="Proteomes" id="UP000261031"/>
    </source>
</evidence>
<dbReference type="Proteomes" id="UP000284163">
    <property type="component" value="Unassembled WGS sequence"/>
</dbReference>
<organism evidence="5 7">
    <name type="scientific">Bifidobacterium pseudocatenulatum</name>
    <dbReference type="NCBI Taxonomy" id="28026"/>
    <lineage>
        <taxon>Bacteria</taxon>
        <taxon>Bacillati</taxon>
        <taxon>Actinomycetota</taxon>
        <taxon>Actinomycetes</taxon>
        <taxon>Bifidobacteriales</taxon>
        <taxon>Bifidobacteriaceae</taxon>
        <taxon>Bifidobacterium</taxon>
    </lineage>
</organism>
<dbReference type="PANTHER" id="PTHR33392">
    <property type="entry name" value="POLYISOPRENYL-TEICHOIC ACID--PEPTIDOGLYCAN TEICHOIC ACID TRANSFERASE TAGU"/>
    <property type="match status" value="1"/>
</dbReference>
<dbReference type="AlphaFoldDB" id="A0A395ZRV2"/>
<evidence type="ECO:0000259" key="4">
    <source>
        <dbReference type="Pfam" id="PF03816"/>
    </source>
</evidence>
<feature type="transmembrane region" description="Helical" evidence="3">
    <location>
        <begin position="44"/>
        <end position="65"/>
    </location>
</feature>
<evidence type="ECO:0000313" key="8">
    <source>
        <dbReference type="Proteomes" id="UP000284163"/>
    </source>
</evidence>
<comment type="similarity">
    <text evidence="1">Belongs to the LytR/CpsA/Psr (LCP) family.</text>
</comment>
<feature type="domain" description="Cell envelope-related transcriptional attenuator" evidence="4">
    <location>
        <begin position="130"/>
        <end position="292"/>
    </location>
</feature>
<dbReference type="InterPro" id="IPR050922">
    <property type="entry name" value="LytR/CpsA/Psr_CW_biosynth"/>
</dbReference>
<sequence>MYKQEGDTVTTSPAGDKLPNVNGLRDAKPRHSLGYRVQHRTRTIVASVIAAMLVFSGTAAAATWLDVNGIIKDHSVEIIGQGSLDANTSIIDPNSGKPIEFVLIGQDSRDGEENQSVGGNFDDVVGNHQADTTMVAQISADRTKINLVSIPRDSLVDIPQCETTNGTIPAQYNVMFNSIFANAYQTGGDLASAASCTLNAVNSLTGLNIQNFIVVDFAGLVKMINAVGGVDLCIPQDVDDPYTSLQLTKGLHHLDGHQATQYARTRHGLGDGSDTSRTTRQQYLIKQLMNEALSKNLFTDTAQLYQLAKSALQSLYISQGMADTAALAGLAMSLKDFNLSNLYSQTVPVVSAPSDPNRSVWTDEAETLWEKMRADKPIYGSDESDANTDANTAGNSDGSSDNSTDGTDNTDNMGTDNTGSQEAAQTPDPVTGLITQADGTLIDPNTGGTVDPEDGSIHDALTGQYIGLADRYLNATVCAVPAKN</sequence>
<proteinExistence type="inferred from homology"/>
<evidence type="ECO:0000313" key="5">
    <source>
        <dbReference type="EMBL" id="RGP03474.1"/>
    </source>
</evidence>
<dbReference type="Proteomes" id="UP000261031">
    <property type="component" value="Unassembled WGS sequence"/>
</dbReference>
<comment type="caution">
    <text evidence="5">The sequence shown here is derived from an EMBL/GenBank/DDBJ whole genome shotgun (WGS) entry which is preliminary data.</text>
</comment>
<feature type="region of interest" description="Disordered" evidence="2">
    <location>
        <begin position="377"/>
        <end position="455"/>
    </location>
</feature>
<keyword evidence="3" id="KW-0812">Transmembrane</keyword>